<protein>
    <recommendedName>
        <fullName evidence="5">DUF1707 domain-containing protein</fullName>
    </recommendedName>
</protein>
<dbReference type="OrthoDB" id="3732521at2"/>
<feature type="region of interest" description="Disordered" evidence="1">
    <location>
        <begin position="67"/>
        <end position="89"/>
    </location>
</feature>
<gene>
    <name evidence="3" type="ORF">PROPJV5_2235</name>
</gene>
<proteinExistence type="predicted"/>
<evidence type="ECO:0000313" key="3">
    <source>
        <dbReference type="EMBL" id="SPF69280.1"/>
    </source>
</evidence>
<keyword evidence="2" id="KW-1133">Transmembrane helix</keyword>
<dbReference type="AlphaFoldDB" id="A0A375I771"/>
<evidence type="ECO:0000313" key="4">
    <source>
        <dbReference type="Proteomes" id="UP000265962"/>
    </source>
</evidence>
<reference evidence="4" key="1">
    <citation type="submission" date="2018-02" db="EMBL/GenBank/DDBJ databases">
        <authorList>
            <person name="Hornung B."/>
        </authorList>
    </citation>
    <scope>NUCLEOTIDE SEQUENCE [LARGE SCALE GENOMIC DNA]</scope>
</reference>
<dbReference type="Proteomes" id="UP000265962">
    <property type="component" value="Unassembled WGS sequence"/>
</dbReference>
<dbReference type="RefSeq" id="WP_147385435.1">
    <property type="nucleotide sequence ID" value="NZ_OMOH01000011.1"/>
</dbReference>
<organism evidence="3 4">
    <name type="scientific">Propionibacterium ruminifibrarum</name>
    <dbReference type="NCBI Taxonomy" id="1962131"/>
    <lineage>
        <taxon>Bacteria</taxon>
        <taxon>Bacillati</taxon>
        <taxon>Actinomycetota</taxon>
        <taxon>Actinomycetes</taxon>
        <taxon>Propionibacteriales</taxon>
        <taxon>Propionibacteriaceae</taxon>
        <taxon>Propionibacterium</taxon>
    </lineage>
</organism>
<evidence type="ECO:0008006" key="5">
    <source>
        <dbReference type="Google" id="ProtNLM"/>
    </source>
</evidence>
<sequence>MTNMPVPGEQFERDRSRLNDLLGAAYTGGHLDLADYRELQDELFTAGSRAELARIGERLPAQYRFSDPAGSSNDVALAPGQVNDPSIRPDSTPAVRASSWFGIGAAVVLVAVVVLLLVALL</sequence>
<evidence type="ECO:0000256" key="2">
    <source>
        <dbReference type="SAM" id="Phobius"/>
    </source>
</evidence>
<keyword evidence="4" id="KW-1185">Reference proteome</keyword>
<dbReference type="EMBL" id="OMOH01000011">
    <property type="protein sequence ID" value="SPF69280.1"/>
    <property type="molecule type" value="Genomic_DNA"/>
</dbReference>
<evidence type="ECO:0000256" key="1">
    <source>
        <dbReference type="SAM" id="MobiDB-lite"/>
    </source>
</evidence>
<name>A0A375I771_9ACTN</name>
<keyword evidence="2" id="KW-0812">Transmembrane</keyword>
<accession>A0A375I771</accession>
<feature type="transmembrane region" description="Helical" evidence="2">
    <location>
        <begin position="100"/>
        <end position="120"/>
    </location>
</feature>
<keyword evidence="2" id="KW-0472">Membrane</keyword>